<evidence type="ECO:0000313" key="5">
    <source>
        <dbReference type="Proteomes" id="UP000000517"/>
    </source>
</evidence>
<evidence type="ECO:0000313" key="6">
    <source>
        <dbReference type="Proteomes" id="UP000001497"/>
    </source>
</evidence>
<dbReference type="PATRIC" id="fig|59374.8.peg.1087"/>
<name>C9RMS2_FIBSS</name>
<keyword evidence="4" id="KW-0449">Lipoprotein</keyword>
<dbReference type="SUPFAM" id="SSF49899">
    <property type="entry name" value="Concanavalin A-like lectins/glucanases"/>
    <property type="match status" value="4"/>
</dbReference>
<dbReference type="Proteomes" id="UP000001497">
    <property type="component" value="Chromosome"/>
</dbReference>
<dbReference type="AlphaFoldDB" id="C9RMS2"/>
<feature type="chain" id="PRO_5003001744" evidence="2">
    <location>
        <begin position="20"/>
        <end position="886"/>
    </location>
</feature>
<gene>
    <name evidence="3" type="ordered locus">Fisuc_0688</name>
    <name evidence="4" type="ordered locus">FSU_1124</name>
</gene>
<dbReference type="KEGG" id="fsu:Fisuc_0688"/>
<sequence>MRIKKLASVAALASFGVLAGCSESNTSSFVAGDVDGGSANEATGIVASNTSYSAAKTKLSRCSHAVVNQWEMDTTAVEQKAVTVSADSAFEGENFAVEANVAVDAADAYTVASAGIGGTGSAWALQVENGEVVFKWRDSQEGEWRVLKADKDVQKGEWNDVRLEHVDSLSILIVNGEIAGAYKHSTKLGNLDGDFTIGFDRTEGDGSNNSGRIAVVRVEYTFDIYVIPVESSSSEVLPEDPKSTLGDRPWIAAWEFNDAANVGRDFSGNGHNAVIGEGAVATVDGVAKFDGKSGFSVPLTPDLKINDFVVESRFKPANSSRFNNILVAEPPGRYGDGWIFRLGYGKLYFNIRDAANGTGWSEFEIASVPMNEWTVARVERLGDEISFFINDSLVKTVNFKGDVSDLGYNWGLGYDAMNQALHQRYFDGEIDYIRFGENLAETAKVDPVKEDVEEQKPEEQKSEDPKPEEQKPVEEVVDTTAVVEPVFEVEGDWLAAWEFNDAAKVGRDFSGNGHTALIGEGSVVAIDGIAAFNGKSGFYVDLAKDININEFVLETRVKPTQFGTMQNIIVAEPPGRGVDGWQLRIDEGVLTVHLRDSDKDGDNWNIFPGKKMTLGEWSTVRVERSNDSLKVFQDGVLTVSVAYEGDLTQMRYDWGIGYDAMKQAFHNRYFIGEMDYIRFGKFEGFSDVNDASVTEVKPLAAWEFNEPTYVGLDRMANNSTKALVGTPVVEDTTVKLDGNSGLKVYLSPTFIRNTFAVEARVKPTKFGGMQNIIVAEPPGRLGDGWIIRLDDGVLDAYFRDENTDGSTWNSLYGKKLALDEWTTIRVERSADSIKVFQDGELTVKAAAKGDVSQLGYDIGIGYDAMNQAIHDRFFVGEIDYIRYFEK</sequence>
<organism evidence="4 5">
    <name type="scientific">Fibrobacter succinogenes (strain ATCC 19169 / S85)</name>
    <dbReference type="NCBI Taxonomy" id="59374"/>
    <lineage>
        <taxon>Bacteria</taxon>
        <taxon>Pseudomonadati</taxon>
        <taxon>Fibrobacterota</taxon>
        <taxon>Fibrobacteria</taxon>
        <taxon>Fibrobacterales</taxon>
        <taxon>Fibrobacteraceae</taxon>
        <taxon>Fibrobacter</taxon>
    </lineage>
</organism>
<reference evidence="3 6" key="1">
    <citation type="submission" date="2009-10" db="EMBL/GenBank/DDBJ databases">
        <title>Complete sequence of Fibrobacter succinogenes subsp. succinogenes S85.</title>
        <authorList>
            <consortium name="US DOE Joint Genome Institute"/>
            <person name="Lucas S."/>
            <person name="Copeland A."/>
            <person name="Lapidus A."/>
            <person name="Glavina del Rio T."/>
            <person name="Tice H."/>
            <person name="Bruce D."/>
            <person name="Goodwin L."/>
            <person name="Pitluck S."/>
            <person name="Chertkov O."/>
            <person name="Detter J.C."/>
            <person name="Han C."/>
            <person name="Tapia R."/>
            <person name="Larimer F."/>
            <person name="Land M."/>
            <person name="Hauser L."/>
            <person name="Kyrpides N."/>
            <person name="Mikhailova N."/>
            <person name="Weimer P.J."/>
            <person name="Stevenson D.M."/>
            <person name="Boyum J."/>
            <person name="Brumm P.I."/>
            <person name="Mead D."/>
        </authorList>
    </citation>
    <scope>NUCLEOTIDE SEQUENCE [LARGE SCALE GENOMIC DNA]</scope>
    <source>
        <strain evidence="6">ATCC 19169 / S85</strain>
        <strain evidence="3">S85</strain>
    </source>
</reference>
<evidence type="ECO:0000256" key="2">
    <source>
        <dbReference type="SAM" id="SignalP"/>
    </source>
</evidence>
<keyword evidence="2" id="KW-0732">Signal</keyword>
<evidence type="ECO:0000313" key="4">
    <source>
        <dbReference type="EMBL" id="ADL26512.1"/>
    </source>
</evidence>
<reference evidence="5" key="2">
    <citation type="submission" date="2010-08" db="EMBL/GenBank/DDBJ databases">
        <title>Complete sequence of Fibrobacter succinogenes subsp. succinogenes S85.</title>
        <authorList>
            <person name="Durkin A.S."/>
            <person name="Nelson K.E."/>
            <person name="Morrison M."/>
            <person name="Forsberg C.W."/>
            <person name="Wilson D.B."/>
            <person name="Russell J.B."/>
            <person name="Cann I.K.O."/>
            <person name="Mackie R.I."/>
            <person name="White B.A."/>
        </authorList>
    </citation>
    <scope>NUCLEOTIDE SEQUENCE [LARGE SCALE GENOMIC DNA]</scope>
    <source>
        <strain evidence="5">ATCC 19169 / S85</strain>
    </source>
</reference>
<reference evidence="4" key="3">
    <citation type="submission" date="2010-08" db="EMBL/GenBank/DDBJ databases">
        <authorList>
            <person name="Durkin A.S."/>
            <person name="Nelson K.E."/>
            <person name="Morrison M."/>
            <person name="Forsberg C.W."/>
            <person name="Wilson D.B."/>
            <person name="Russell J.B."/>
            <person name="Cann I.K.O."/>
            <person name="Mackie R.I."/>
            <person name="White B.A."/>
        </authorList>
    </citation>
    <scope>NUCLEOTIDE SEQUENCE</scope>
    <source>
        <strain evidence="4">S85</strain>
    </source>
</reference>
<dbReference type="Gene3D" id="2.60.120.200">
    <property type="match status" value="4"/>
</dbReference>
<dbReference type="STRING" id="59374.FSU_1124"/>
<dbReference type="EMBL" id="CP001792">
    <property type="protein sequence ID" value="ACX74300.1"/>
    <property type="molecule type" value="Genomic_DNA"/>
</dbReference>
<dbReference type="PROSITE" id="PS51257">
    <property type="entry name" value="PROKAR_LIPOPROTEIN"/>
    <property type="match status" value="1"/>
</dbReference>
<feature type="signal peptide" evidence="2">
    <location>
        <begin position="1"/>
        <end position="19"/>
    </location>
</feature>
<dbReference type="HOGENOM" id="CLU_325357_0_0_0"/>
<dbReference type="EMBL" id="CP002158">
    <property type="protein sequence ID" value="ADL26512.1"/>
    <property type="molecule type" value="Genomic_DNA"/>
</dbReference>
<evidence type="ECO:0000313" key="3">
    <source>
        <dbReference type="EMBL" id="ACX74300.1"/>
    </source>
</evidence>
<proteinExistence type="predicted"/>
<dbReference type="OrthoDB" id="9764119at2"/>
<dbReference type="Proteomes" id="UP000000517">
    <property type="component" value="Chromosome"/>
</dbReference>
<accession>C9RMS2</accession>
<feature type="compositionally biased region" description="Basic and acidic residues" evidence="1">
    <location>
        <begin position="444"/>
        <end position="474"/>
    </location>
</feature>
<protein>
    <submittedName>
        <fullName evidence="4">Putative lipoprotein</fullName>
    </submittedName>
</protein>
<dbReference type="InterPro" id="IPR013320">
    <property type="entry name" value="ConA-like_dom_sf"/>
</dbReference>
<dbReference type="Pfam" id="PF13385">
    <property type="entry name" value="Laminin_G_3"/>
    <property type="match status" value="4"/>
</dbReference>
<dbReference type="KEGG" id="fsc:FSU_1124"/>
<keyword evidence="6" id="KW-1185">Reference proteome</keyword>
<dbReference type="RefSeq" id="WP_014545462.1">
    <property type="nucleotide sequence ID" value="NC_013410.1"/>
</dbReference>
<feature type="region of interest" description="Disordered" evidence="1">
    <location>
        <begin position="444"/>
        <end position="475"/>
    </location>
</feature>
<evidence type="ECO:0000256" key="1">
    <source>
        <dbReference type="SAM" id="MobiDB-lite"/>
    </source>
</evidence>